<dbReference type="EMBL" id="BLLF01001636">
    <property type="protein sequence ID" value="GFH20443.1"/>
    <property type="molecule type" value="Genomic_DNA"/>
</dbReference>
<feature type="domain" description="Ribosomal RNA methyltransferase FtsJ" evidence="1">
    <location>
        <begin position="8"/>
        <end position="61"/>
    </location>
</feature>
<feature type="non-terminal residue" evidence="2">
    <location>
        <position position="1"/>
    </location>
</feature>
<organism evidence="2 3">
    <name type="scientific">Haematococcus lacustris</name>
    <name type="common">Green alga</name>
    <name type="synonym">Haematococcus pluvialis</name>
    <dbReference type="NCBI Taxonomy" id="44745"/>
    <lineage>
        <taxon>Eukaryota</taxon>
        <taxon>Viridiplantae</taxon>
        <taxon>Chlorophyta</taxon>
        <taxon>core chlorophytes</taxon>
        <taxon>Chlorophyceae</taxon>
        <taxon>CS clade</taxon>
        <taxon>Chlamydomonadales</taxon>
        <taxon>Haematococcaceae</taxon>
        <taxon>Haematococcus</taxon>
    </lineage>
</organism>
<dbReference type="Pfam" id="PF01728">
    <property type="entry name" value="FtsJ"/>
    <property type="match status" value="1"/>
</dbReference>
<evidence type="ECO:0000259" key="1">
    <source>
        <dbReference type="Pfam" id="PF01728"/>
    </source>
</evidence>
<dbReference type="GO" id="GO:0032259">
    <property type="term" value="P:methylation"/>
    <property type="evidence" value="ECO:0007669"/>
    <property type="project" value="InterPro"/>
</dbReference>
<reference evidence="2 3" key="1">
    <citation type="submission" date="2020-02" db="EMBL/GenBank/DDBJ databases">
        <title>Draft genome sequence of Haematococcus lacustris strain NIES-144.</title>
        <authorList>
            <person name="Morimoto D."/>
            <person name="Nakagawa S."/>
            <person name="Yoshida T."/>
            <person name="Sawayama S."/>
        </authorList>
    </citation>
    <scope>NUCLEOTIDE SEQUENCE [LARGE SCALE GENOMIC DNA]</scope>
    <source>
        <strain evidence="2 3">NIES-144</strain>
    </source>
</reference>
<dbReference type="Gene3D" id="3.40.50.150">
    <property type="entry name" value="Vaccinia Virus protein VP39"/>
    <property type="match status" value="1"/>
</dbReference>
<dbReference type="InterPro" id="IPR002877">
    <property type="entry name" value="RNA_MeTrfase_FtsJ_dom"/>
</dbReference>
<protein>
    <submittedName>
        <fullName evidence="2">FtsJ domain-containing protein</fullName>
    </submittedName>
</protein>
<dbReference type="SUPFAM" id="SSF53335">
    <property type="entry name" value="S-adenosyl-L-methionine-dependent methyltransferases"/>
    <property type="match status" value="1"/>
</dbReference>
<evidence type="ECO:0000313" key="3">
    <source>
        <dbReference type="Proteomes" id="UP000485058"/>
    </source>
</evidence>
<proteinExistence type="predicted"/>
<keyword evidence="3" id="KW-1185">Reference proteome</keyword>
<name>A0A699ZCW1_HAELA</name>
<evidence type="ECO:0000313" key="2">
    <source>
        <dbReference type="EMBL" id="GFH20443.1"/>
    </source>
</evidence>
<comment type="caution">
    <text evidence="2">The sequence shown here is derived from an EMBL/GenBank/DDBJ whole genome shotgun (WGS) entry which is preliminary data.</text>
</comment>
<gene>
    <name evidence="2" type="ORF">HaLaN_17567</name>
</gene>
<dbReference type="AlphaFoldDB" id="A0A699ZCW1"/>
<sequence>MGYRHQGYLRPGGALVMKVYDGSGTAEFMRDMQPYFSKVVRMRVDATRSMSREFYAVGLGRKKP</sequence>
<accession>A0A699ZCW1</accession>
<dbReference type="Proteomes" id="UP000485058">
    <property type="component" value="Unassembled WGS sequence"/>
</dbReference>
<dbReference type="GO" id="GO:0008168">
    <property type="term" value="F:methyltransferase activity"/>
    <property type="evidence" value="ECO:0007669"/>
    <property type="project" value="InterPro"/>
</dbReference>
<dbReference type="InterPro" id="IPR029063">
    <property type="entry name" value="SAM-dependent_MTases_sf"/>
</dbReference>